<dbReference type="Proteomes" id="UP000055590">
    <property type="component" value="Chromosome"/>
</dbReference>
<dbReference type="SMART" id="SM00530">
    <property type="entry name" value="HTH_XRE"/>
    <property type="match status" value="1"/>
</dbReference>
<gene>
    <name evidence="4" type="ORF">AKJ08_0485</name>
</gene>
<feature type="region of interest" description="Disordered" evidence="2">
    <location>
        <begin position="111"/>
        <end position="130"/>
    </location>
</feature>
<dbReference type="GO" id="GO:0003700">
    <property type="term" value="F:DNA-binding transcription factor activity"/>
    <property type="evidence" value="ECO:0007669"/>
    <property type="project" value="TreeGrafter"/>
</dbReference>
<dbReference type="PANTHER" id="PTHR46797:SF1">
    <property type="entry name" value="METHYLPHOSPHONATE SYNTHASE"/>
    <property type="match status" value="1"/>
</dbReference>
<dbReference type="AlphaFoldDB" id="A0A0K1P985"/>
<dbReference type="Gene3D" id="1.10.260.40">
    <property type="entry name" value="lambda repressor-like DNA-binding domains"/>
    <property type="match status" value="1"/>
</dbReference>
<evidence type="ECO:0000313" key="5">
    <source>
        <dbReference type="Proteomes" id="UP000055590"/>
    </source>
</evidence>
<dbReference type="OrthoDB" id="337567at2"/>
<evidence type="ECO:0000313" key="4">
    <source>
        <dbReference type="EMBL" id="AKU90098.1"/>
    </source>
</evidence>
<dbReference type="InterPro" id="IPR001387">
    <property type="entry name" value="Cro/C1-type_HTH"/>
</dbReference>
<keyword evidence="1" id="KW-0238">DNA-binding</keyword>
<dbReference type="Pfam" id="PF01381">
    <property type="entry name" value="HTH_3"/>
    <property type="match status" value="1"/>
</dbReference>
<sequence length="130" mass="13778">MALPFDLVVFRCELGRQILAVRREAGLTQAELANRAGVSNEFLSRIENGTGIPSLETIGRLAAALGLPACQLFPPAEDLGGAAASRLLRVVSKLDEGDRELVVRLAEQVAKAREGAAPAGRQSRSRSRSG</sequence>
<dbReference type="PANTHER" id="PTHR46797">
    <property type="entry name" value="HTH-TYPE TRANSCRIPTIONAL REGULATOR"/>
    <property type="match status" value="1"/>
</dbReference>
<evidence type="ECO:0000259" key="3">
    <source>
        <dbReference type="PROSITE" id="PS50943"/>
    </source>
</evidence>
<evidence type="ECO:0000256" key="1">
    <source>
        <dbReference type="ARBA" id="ARBA00023125"/>
    </source>
</evidence>
<protein>
    <recommendedName>
        <fullName evidence="3">HTH cro/C1-type domain-containing protein</fullName>
    </recommendedName>
</protein>
<dbReference type="PROSITE" id="PS50943">
    <property type="entry name" value="HTH_CROC1"/>
    <property type="match status" value="1"/>
</dbReference>
<proteinExistence type="predicted"/>
<organism evidence="4 5">
    <name type="scientific">Vulgatibacter incomptus</name>
    <dbReference type="NCBI Taxonomy" id="1391653"/>
    <lineage>
        <taxon>Bacteria</taxon>
        <taxon>Pseudomonadati</taxon>
        <taxon>Myxococcota</taxon>
        <taxon>Myxococcia</taxon>
        <taxon>Myxococcales</taxon>
        <taxon>Cystobacterineae</taxon>
        <taxon>Vulgatibacteraceae</taxon>
        <taxon>Vulgatibacter</taxon>
    </lineage>
</organism>
<dbReference type="GO" id="GO:0005829">
    <property type="term" value="C:cytosol"/>
    <property type="evidence" value="ECO:0007669"/>
    <property type="project" value="TreeGrafter"/>
</dbReference>
<dbReference type="KEGG" id="vin:AKJ08_0485"/>
<name>A0A0K1P985_9BACT</name>
<keyword evidence="5" id="KW-1185">Reference proteome</keyword>
<accession>A0A0K1P985</accession>
<dbReference type="CDD" id="cd00093">
    <property type="entry name" value="HTH_XRE"/>
    <property type="match status" value="1"/>
</dbReference>
<dbReference type="RefSeq" id="WP_050724598.1">
    <property type="nucleotide sequence ID" value="NZ_CP012332.1"/>
</dbReference>
<reference evidence="4 5" key="1">
    <citation type="submission" date="2015-08" db="EMBL/GenBank/DDBJ databases">
        <authorList>
            <person name="Babu N.S."/>
            <person name="Beckwith C.J."/>
            <person name="Beseler K.G."/>
            <person name="Brison A."/>
            <person name="Carone J.V."/>
            <person name="Caskin T.P."/>
            <person name="Diamond M."/>
            <person name="Durham M.E."/>
            <person name="Foxe J.M."/>
            <person name="Go M."/>
            <person name="Henderson B.A."/>
            <person name="Jones I.B."/>
            <person name="McGettigan J.A."/>
            <person name="Micheletti S.J."/>
            <person name="Nasrallah M.E."/>
            <person name="Ortiz D."/>
            <person name="Piller C.R."/>
            <person name="Privatt S.R."/>
            <person name="Schneider S.L."/>
            <person name="Sharp S."/>
            <person name="Smith T.C."/>
            <person name="Stanton J.D."/>
            <person name="Ullery H.E."/>
            <person name="Wilson R.J."/>
            <person name="Serrano M.G."/>
            <person name="Buck G."/>
            <person name="Lee V."/>
            <person name="Wang Y."/>
            <person name="Carvalho R."/>
            <person name="Voegtly L."/>
            <person name="Shi R."/>
            <person name="Duckworth R."/>
            <person name="Johnson A."/>
            <person name="Loviza R."/>
            <person name="Walstead R."/>
            <person name="Shah Z."/>
            <person name="Kiflezghi M."/>
            <person name="Wade K."/>
            <person name="Ball S.L."/>
            <person name="Bradley K.W."/>
            <person name="Asai D.J."/>
            <person name="Bowman C.A."/>
            <person name="Russell D.A."/>
            <person name="Pope W.H."/>
            <person name="Jacobs-Sera D."/>
            <person name="Hendrix R.W."/>
            <person name="Hatfull G.F."/>
        </authorList>
    </citation>
    <scope>NUCLEOTIDE SEQUENCE [LARGE SCALE GENOMIC DNA]</scope>
    <source>
        <strain evidence="4 5">DSM 27710</strain>
    </source>
</reference>
<dbReference type="SUPFAM" id="SSF47413">
    <property type="entry name" value="lambda repressor-like DNA-binding domains"/>
    <property type="match status" value="1"/>
</dbReference>
<evidence type="ECO:0000256" key="2">
    <source>
        <dbReference type="SAM" id="MobiDB-lite"/>
    </source>
</evidence>
<dbReference type="InterPro" id="IPR050807">
    <property type="entry name" value="TransReg_Diox_bact_type"/>
</dbReference>
<dbReference type="EMBL" id="CP012332">
    <property type="protein sequence ID" value="AKU90098.1"/>
    <property type="molecule type" value="Genomic_DNA"/>
</dbReference>
<feature type="domain" description="HTH cro/C1-type" evidence="3">
    <location>
        <begin position="18"/>
        <end position="72"/>
    </location>
</feature>
<dbReference type="InterPro" id="IPR010982">
    <property type="entry name" value="Lambda_DNA-bd_dom_sf"/>
</dbReference>
<dbReference type="STRING" id="1391653.AKJ08_0485"/>
<dbReference type="GO" id="GO:0003677">
    <property type="term" value="F:DNA binding"/>
    <property type="evidence" value="ECO:0007669"/>
    <property type="project" value="UniProtKB-KW"/>
</dbReference>